<keyword evidence="3" id="KW-1185">Reference proteome</keyword>
<evidence type="ECO:0008006" key="4">
    <source>
        <dbReference type="Google" id="ProtNLM"/>
    </source>
</evidence>
<dbReference type="RefSeq" id="WP_344105251.1">
    <property type="nucleotide sequence ID" value="NZ_BAAANL010000007.1"/>
</dbReference>
<name>A0ABN2NLH3_9MICO</name>
<organism evidence="2 3">
    <name type="scientific">Myceligenerans crystallogenes</name>
    <dbReference type="NCBI Taxonomy" id="316335"/>
    <lineage>
        <taxon>Bacteria</taxon>
        <taxon>Bacillati</taxon>
        <taxon>Actinomycetota</taxon>
        <taxon>Actinomycetes</taxon>
        <taxon>Micrococcales</taxon>
        <taxon>Promicromonosporaceae</taxon>
        <taxon>Myceligenerans</taxon>
    </lineage>
</organism>
<comment type="caution">
    <text evidence="2">The sequence shown here is derived from an EMBL/GenBank/DDBJ whole genome shotgun (WGS) entry which is preliminary data.</text>
</comment>
<dbReference type="EMBL" id="BAAANL010000007">
    <property type="protein sequence ID" value="GAA1871966.1"/>
    <property type="molecule type" value="Genomic_DNA"/>
</dbReference>
<proteinExistence type="inferred from homology"/>
<evidence type="ECO:0000313" key="3">
    <source>
        <dbReference type="Proteomes" id="UP001501094"/>
    </source>
</evidence>
<dbReference type="NCBIfam" id="TIGR01552">
    <property type="entry name" value="phd_fam"/>
    <property type="match status" value="1"/>
</dbReference>
<dbReference type="InterPro" id="IPR036165">
    <property type="entry name" value="YefM-like_sf"/>
</dbReference>
<protein>
    <recommendedName>
        <fullName evidence="4">Antitoxin</fullName>
    </recommendedName>
</protein>
<reference evidence="2 3" key="1">
    <citation type="journal article" date="2019" name="Int. J. Syst. Evol. Microbiol.">
        <title>The Global Catalogue of Microorganisms (GCM) 10K type strain sequencing project: providing services to taxonomists for standard genome sequencing and annotation.</title>
        <authorList>
            <consortium name="The Broad Institute Genomics Platform"/>
            <consortium name="The Broad Institute Genome Sequencing Center for Infectious Disease"/>
            <person name="Wu L."/>
            <person name="Ma J."/>
        </authorList>
    </citation>
    <scope>NUCLEOTIDE SEQUENCE [LARGE SCALE GENOMIC DNA]</scope>
    <source>
        <strain evidence="2 3">JCM 14326</strain>
    </source>
</reference>
<accession>A0ABN2NLH3</accession>
<dbReference type="SUPFAM" id="SSF143120">
    <property type="entry name" value="YefM-like"/>
    <property type="match status" value="1"/>
</dbReference>
<gene>
    <name evidence="2" type="ORF">GCM10009751_34190</name>
</gene>
<evidence type="ECO:0000313" key="2">
    <source>
        <dbReference type="EMBL" id="GAA1871966.1"/>
    </source>
</evidence>
<sequence length="85" mass="9368">MRYMTATTASRGFSDLLDAVEHGDTVTITRDGRVIAEVRPARRRTVGNLRRRLANLPPLDAESESDIAGDMDLVNNEIGDLWANA</sequence>
<dbReference type="Gene3D" id="3.40.1620.10">
    <property type="entry name" value="YefM-like domain"/>
    <property type="match status" value="1"/>
</dbReference>
<dbReference type="Proteomes" id="UP001501094">
    <property type="component" value="Unassembled WGS sequence"/>
</dbReference>
<comment type="similarity">
    <text evidence="1">Belongs to the phD/YefM antitoxin family.</text>
</comment>
<evidence type="ECO:0000256" key="1">
    <source>
        <dbReference type="ARBA" id="ARBA00009981"/>
    </source>
</evidence>